<protein>
    <recommendedName>
        <fullName evidence="8">C2H2-type domain-containing protein</fullName>
    </recommendedName>
</protein>
<dbReference type="HOGENOM" id="CLU_1002175_0_0_1"/>
<dbReference type="EMBL" id="CAQQ02027348">
    <property type="status" value="NOT_ANNOTATED_CDS"/>
    <property type="molecule type" value="Genomic_DNA"/>
</dbReference>
<feature type="domain" description="C2H2-type" evidence="8">
    <location>
        <begin position="17"/>
        <end position="39"/>
    </location>
</feature>
<evidence type="ECO:0000256" key="4">
    <source>
        <dbReference type="ARBA" id="ARBA00022771"/>
    </source>
</evidence>
<dbReference type="EnsemblMetazoa" id="MESCA000032-RA">
    <property type="protein sequence ID" value="MESCA000032-PA"/>
    <property type="gene ID" value="MESCA000032"/>
</dbReference>
<organism evidence="9 10">
    <name type="scientific">Megaselia scalaris</name>
    <name type="common">Humpbacked fly</name>
    <name type="synonym">Phora scalaris</name>
    <dbReference type="NCBI Taxonomy" id="36166"/>
    <lineage>
        <taxon>Eukaryota</taxon>
        <taxon>Metazoa</taxon>
        <taxon>Ecdysozoa</taxon>
        <taxon>Arthropoda</taxon>
        <taxon>Hexapoda</taxon>
        <taxon>Insecta</taxon>
        <taxon>Pterygota</taxon>
        <taxon>Neoptera</taxon>
        <taxon>Endopterygota</taxon>
        <taxon>Diptera</taxon>
        <taxon>Brachycera</taxon>
        <taxon>Muscomorpha</taxon>
        <taxon>Platypezoidea</taxon>
        <taxon>Phoridae</taxon>
        <taxon>Megaseliini</taxon>
        <taxon>Megaselia</taxon>
    </lineage>
</organism>
<keyword evidence="3" id="KW-0677">Repeat</keyword>
<evidence type="ECO:0000313" key="10">
    <source>
        <dbReference type="Proteomes" id="UP000015102"/>
    </source>
</evidence>
<evidence type="ECO:0000256" key="7">
    <source>
        <dbReference type="PROSITE-ProRule" id="PRU00042"/>
    </source>
</evidence>
<dbReference type="SMART" id="SM00355">
    <property type="entry name" value="ZnF_C2H2"/>
    <property type="match status" value="2"/>
</dbReference>
<dbReference type="Gene3D" id="3.30.160.60">
    <property type="entry name" value="Classic Zinc Finger"/>
    <property type="match status" value="1"/>
</dbReference>
<evidence type="ECO:0000256" key="1">
    <source>
        <dbReference type="ARBA" id="ARBA00004123"/>
    </source>
</evidence>
<dbReference type="EMBL" id="CAQQ02027347">
    <property type="status" value="NOT_ANNOTATED_CDS"/>
    <property type="molecule type" value="Genomic_DNA"/>
</dbReference>
<dbReference type="PANTHER" id="PTHR23226">
    <property type="entry name" value="ZINC FINGER AND SCAN DOMAIN-CONTAINING"/>
    <property type="match status" value="1"/>
</dbReference>
<keyword evidence="10" id="KW-1185">Reference proteome</keyword>
<dbReference type="InterPro" id="IPR013087">
    <property type="entry name" value="Znf_C2H2_type"/>
</dbReference>
<dbReference type="PROSITE" id="PS00028">
    <property type="entry name" value="ZINC_FINGER_C2H2_1"/>
    <property type="match status" value="1"/>
</dbReference>
<evidence type="ECO:0000313" key="9">
    <source>
        <dbReference type="EnsemblMetazoa" id="MESCA000032-PA"/>
    </source>
</evidence>
<dbReference type="InterPro" id="IPR036236">
    <property type="entry name" value="Znf_C2H2_sf"/>
</dbReference>
<dbReference type="GO" id="GO:0000981">
    <property type="term" value="F:DNA-binding transcription factor activity, RNA polymerase II-specific"/>
    <property type="evidence" value="ECO:0007669"/>
    <property type="project" value="TreeGrafter"/>
</dbReference>
<reference evidence="9" key="2">
    <citation type="submission" date="2015-06" db="UniProtKB">
        <authorList>
            <consortium name="EnsemblMetazoa"/>
        </authorList>
    </citation>
    <scope>IDENTIFICATION</scope>
</reference>
<dbReference type="GO" id="GO:0005634">
    <property type="term" value="C:nucleus"/>
    <property type="evidence" value="ECO:0007669"/>
    <property type="project" value="UniProtKB-SubCell"/>
</dbReference>
<dbReference type="PROSITE" id="PS50157">
    <property type="entry name" value="ZINC_FINGER_C2H2_2"/>
    <property type="match status" value="2"/>
</dbReference>
<feature type="domain" description="C2H2-type" evidence="8">
    <location>
        <begin position="46"/>
        <end position="73"/>
    </location>
</feature>
<keyword evidence="4 7" id="KW-0863">Zinc-finger</keyword>
<dbReference type="GO" id="GO:0000978">
    <property type="term" value="F:RNA polymerase II cis-regulatory region sequence-specific DNA binding"/>
    <property type="evidence" value="ECO:0007669"/>
    <property type="project" value="TreeGrafter"/>
</dbReference>
<evidence type="ECO:0000259" key="8">
    <source>
        <dbReference type="PROSITE" id="PS50157"/>
    </source>
</evidence>
<comment type="subcellular location">
    <subcellularLocation>
        <location evidence="1">Nucleus</location>
    </subcellularLocation>
</comment>
<reference evidence="10" key="1">
    <citation type="submission" date="2013-02" db="EMBL/GenBank/DDBJ databases">
        <authorList>
            <person name="Hughes D."/>
        </authorList>
    </citation>
    <scope>NUCLEOTIDE SEQUENCE</scope>
    <source>
        <strain>Durham</strain>
        <strain evidence="10">NC isolate 2 -- Noor lab</strain>
    </source>
</reference>
<proteinExistence type="predicted"/>
<dbReference type="GO" id="GO:0008270">
    <property type="term" value="F:zinc ion binding"/>
    <property type="evidence" value="ECO:0007669"/>
    <property type="project" value="UniProtKB-KW"/>
</dbReference>
<evidence type="ECO:0000256" key="3">
    <source>
        <dbReference type="ARBA" id="ARBA00022737"/>
    </source>
</evidence>
<accession>T1G9Z0</accession>
<evidence type="ECO:0000256" key="6">
    <source>
        <dbReference type="ARBA" id="ARBA00023242"/>
    </source>
</evidence>
<dbReference type="STRING" id="36166.T1G9Z0"/>
<sequence length="278" mass="31454">MEFSENEESENMEIKMFKCKFCPEEFSKAEDLGSHSKQHLNFSKEFQCSICSKLFNSKATLERHERIHTGERLFQCRSEDDLRFGNSSNVSQGTYRIIDDEIVPGEDTVESTSQPKAKQNEIQPTTTTLPLCGNTNFLPPDLQCLTNFVQLFSWEWSISNTSCVGFYNSNNITDCLWGQSKTSQTSTNTAITAGHIWISTKINVQHSSVGSFNQDSLVLLKTVVQKAHCLSDIWTQFFGKNFVSVDLGINVDIQIREQAFVSSSNCGQLFSKQIKVHK</sequence>
<evidence type="ECO:0000256" key="5">
    <source>
        <dbReference type="ARBA" id="ARBA00022833"/>
    </source>
</evidence>
<dbReference type="Pfam" id="PF00096">
    <property type="entry name" value="zf-C2H2"/>
    <property type="match status" value="1"/>
</dbReference>
<dbReference type="PANTHER" id="PTHR23226:SF416">
    <property type="entry name" value="FI01424P"/>
    <property type="match status" value="1"/>
</dbReference>
<dbReference type="SUPFAM" id="SSF57667">
    <property type="entry name" value="beta-beta-alpha zinc fingers"/>
    <property type="match status" value="1"/>
</dbReference>
<evidence type="ECO:0000256" key="2">
    <source>
        <dbReference type="ARBA" id="ARBA00022723"/>
    </source>
</evidence>
<keyword evidence="6" id="KW-0539">Nucleus</keyword>
<keyword evidence="5" id="KW-0862">Zinc</keyword>
<keyword evidence="2" id="KW-0479">Metal-binding</keyword>
<dbReference type="Proteomes" id="UP000015102">
    <property type="component" value="Unassembled WGS sequence"/>
</dbReference>
<name>T1G9Z0_MEGSC</name>
<dbReference type="FunFam" id="3.30.160.60:FF:000512">
    <property type="entry name" value="zinc finger protein 197 isoform X1"/>
    <property type="match status" value="1"/>
</dbReference>
<dbReference type="Pfam" id="PF13912">
    <property type="entry name" value="zf-C2H2_6"/>
    <property type="match status" value="1"/>
</dbReference>
<dbReference type="AlphaFoldDB" id="T1G9Z0"/>